<dbReference type="AlphaFoldDB" id="A0A3R8R813"/>
<dbReference type="InterPro" id="IPR042267">
    <property type="entry name" value="VTC_sf"/>
</dbReference>
<feature type="domain" description="VTC" evidence="1">
    <location>
        <begin position="11"/>
        <end position="232"/>
    </location>
</feature>
<evidence type="ECO:0000259" key="1">
    <source>
        <dbReference type="Pfam" id="PF09359"/>
    </source>
</evidence>
<protein>
    <submittedName>
        <fullName evidence="2">Polyphosphate polymerase domain-containing protein</fullName>
    </submittedName>
</protein>
<comment type="caution">
    <text evidence="2">The sequence shown here is derived from an EMBL/GenBank/DDBJ whole genome shotgun (WGS) entry which is preliminary data.</text>
</comment>
<proteinExistence type="predicted"/>
<dbReference type="InterPro" id="IPR033469">
    <property type="entry name" value="CYTH-like_dom_sf"/>
</dbReference>
<dbReference type="InterPro" id="IPR018966">
    <property type="entry name" value="VTC_domain"/>
</dbReference>
<dbReference type="Gene3D" id="3.20.100.30">
    <property type="entry name" value="VTC, catalytic tunnel domain"/>
    <property type="match status" value="1"/>
</dbReference>
<name>A0A3R8R813_STRSU</name>
<dbReference type="EMBL" id="RSDO01000009">
    <property type="protein sequence ID" value="RRR52744.1"/>
    <property type="molecule type" value="Genomic_DNA"/>
</dbReference>
<evidence type="ECO:0000313" key="3">
    <source>
        <dbReference type="Proteomes" id="UP000274117"/>
    </source>
</evidence>
<dbReference type="CDD" id="cd07750">
    <property type="entry name" value="PolyPPase_VTC_like"/>
    <property type="match status" value="1"/>
</dbReference>
<organism evidence="2 3">
    <name type="scientific">Streptococcus suis</name>
    <dbReference type="NCBI Taxonomy" id="1307"/>
    <lineage>
        <taxon>Bacteria</taxon>
        <taxon>Bacillati</taxon>
        <taxon>Bacillota</taxon>
        <taxon>Bacilli</taxon>
        <taxon>Lactobacillales</taxon>
        <taxon>Streptococcaceae</taxon>
        <taxon>Streptococcus</taxon>
    </lineage>
</organism>
<dbReference type="GO" id="GO:0006799">
    <property type="term" value="P:polyphosphate biosynthetic process"/>
    <property type="evidence" value="ECO:0007669"/>
    <property type="project" value="UniProtKB-ARBA"/>
</dbReference>
<reference evidence="2 3" key="1">
    <citation type="submission" date="2018-11" db="EMBL/GenBank/DDBJ databases">
        <authorList>
            <person name="Stevens M.J."/>
            <person name="Cernela N."/>
            <person name="Spoerry Serrano N."/>
            <person name="Schmitt S."/>
            <person name="Schrenzel J."/>
            <person name="Stephan R."/>
        </authorList>
    </citation>
    <scope>NUCLEOTIDE SEQUENCE [LARGE SCALE GENOMIC DNA]</scope>
    <source>
        <strain evidence="2 3">PP422</strain>
    </source>
</reference>
<dbReference type="Proteomes" id="UP000274117">
    <property type="component" value="Unassembled WGS sequence"/>
</dbReference>
<sequence length="247" mass="28912">MKTTISQKQFKRKETKYILSKATWRLFLRDAQPHILADDYAHSIITSIYFDNEDFDMVQDALAKKHQREKVRIRLYDAQPHANSTAFLEIKKKIDGIGYKYRLESTPRIIQYFLRTGLRDSSLTDQPVCQEIQSLRKRYGNLYPKILIRYERQSFKGLEDPKLRLTIDQNVTYSDQHPALKSAAKEKVLLDPDLMIMEIKAAETIPDWLSALLEKHAIERKPFSKYGTAYRLATSPEKELIAYAPIR</sequence>
<gene>
    <name evidence="2" type="ORF">EI998_06335</name>
</gene>
<accession>A0A3R8R813</accession>
<evidence type="ECO:0000313" key="2">
    <source>
        <dbReference type="EMBL" id="RRR52744.1"/>
    </source>
</evidence>
<reference evidence="2 3" key="2">
    <citation type="submission" date="2018-12" db="EMBL/GenBank/DDBJ databases">
        <title>Whole-genome sequences of fifteen clinical Streptococcus suis strains isolated from pigs between 2006 and 2018.</title>
        <authorList>
            <person name="Stevens M.J.A."/>
            <person name="Cernela N."/>
            <person name="Spoerry Serrano N."/>
            <person name="Schmitt S."/>
            <person name="Schrenzel J."/>
            <person name="Stephan R."/>
        </authorList>
    </citation>
    <scope>NUCLEOTIDE SEQUENCE [LARGE SCALE GENOMIC DNA]</scope>
    <source>
        <strain evidence="2 3">PP422</strain>
    </source>
</reference>
<dbReference type="Pfam" id="PF09359">
    <property type="entry name" value="VTC"/>
    <property type="match status" value="1"/>
</dbReference>
<dbReference type="SUPFAM" id="SSF55154">
    <property type="entry name" value="CYTH-like phosphatases"/>
    <property type="match status" value="1"/>
</dbReference>